<dbReference type="Proteomes" id="UP000605990">
    <property type="component" value="Unassembled WGS sequence"/>
</dbReference>
<proteinExistence type="predicted"/>
<evidence type="ECO:0000313" key="2">
    <source>
        <dbReference type="Proteomes" id="UP000605990"/>
    </source>
</evidence>
<keyword evidence="2" id="KW-1185">Reference proteome</keyword>
<name>A0ABR7J0P0_9FLAO</name>
<dbReference type="RefSeq" id="WP_166130049.1">
    <property type="nucleotide sequence ID" value="NZ_JAANOQ010000007.1"/>
</dbReference>
<reference evidence="1 2" key="1">
    <citation type="submission" date="2020-08" db="EMBL/GenBank/DDBJ databases">
        <title>Description of novel Flavobacterium F-408 isolate.</title>
        <authorList>
            <person name="Saticioglu I.B."/>
            <person name="Duman M."/>
            <person name="Altun S."/>
        </authorList>
    </citation>
    <scope>NUCLEOTIDE SEQUENCE [LARGE SCALE GENOMIC DNA]</scope>
    <source>
        <strain evidence="1 2">F-408</strain>
    </source>
</reference>
<organism evidence="1 2">
    <name type="scientific">Flavobacterium bernardetii</name>
    <dbReference type="NCBI Taxonomy" id="2813823"/>
    <lineage>
        <taxon>Bacteria</taxon>
        <taxon>Pseudomonadati</taxon>
        <taxon>Bacteroidota</taxon>
        <taxon>Flavobacteriia</taxon>
        <taxon>Flavobacteriales</taxon>
        <taxon>Flavobacteriaceae</taxon>
        <taxon>Flavobacterium</taxon>
    </lineage>
</organism>
<protein>
    <submittedName>
        <fullName evidence="1">Uncharacterized protein</fullName>
    </submittedName>
</protein>
<accession>A0ABR7J0P0</accession>
<comment type="caution">
    <text evidence="1">The sequence shown here is derived from an EMBL/GenBank/DDBJ whole genome shotgun (WGS) entry which is preliminary data.</text>
</comment>
<evidence type="ECO:0000313" key="1">
    <source>
        <dbReference type="EMBL" id="MBC5835615.1"/>
    </source>
</evidence>
<dbReference type="EMBL" id="JACRUN010000007">
    <property type="protein sequence ID" value="MBC5835615.1"/>
    <property type="molecule type" value="Genomic_DNA"/>
</dbReference>
<gene>
    <name evidence="1" type="ORF">H8R27_12025</name>
</gene>
<sequence length="254" mass="28249">MIKQFSLEIENPCDAKFSEMTPNAQGSFCSSCAKNVIDLSRKTNSEVAKILANSKDTSICARLKTSQLDQVFEHNAVSKLTTFKYATAIAATVLLSSNVVAQEKEPVKIEVDSTKPQRVIMGKIAYREPVNKVISVTIHGKLLDSKTKKPISEKLYPNLSIYINGASKNIKIDAKTGKFEIPVLLNDDTKEISVHISNDDKNYNNTFQIDLKAIKNNKLNLNINIKPEEELQNYMIMGGLGIRNHTSKNNNSES</sequence>